<keyword evidence="5 7" id="KW-1133">Transmembrane helix</keyword>
<reference evidence="10 11" key="1">
    <citation type="submission" date="2018-08" db="EMBL/GenBank/DDBJ databases">
        <title>Comparative genomics of wild bee and flower associated Lactobacillus reveals potential adaptation to the bee host.</title>
        <authorList>
            <person name="Vuong H.Q."/>
            <person name="Mcfrederick Q.S."/>
        </authorList>
    </citation>
    <scope>NUCLEOTIDE SEQUENCE [LARGE SCALE GENOMIC DNA]</scope>
    <source>
        <strain evidence="10 11">HV_04</strain>
    </source>
</reference>
<keyword evidence="6 7" id="KW-0472">Membrane</keyword>
<dbReference type="InterPro" id="IPR010627">
    <property type="entry name" value="Prepilin_pept_A24_N"/>
</dbReference>
<evidence type="ECO:0000256" key="2">
    <source>
        <dbReference type="ARBA" id="ARBA00005801"/>
    </source>
</evidence>
<evidence type="ECO:0000256" key="4">
    <source>
        <dbReference type="ARBA" id="ARBA00022692"/>
    </source>
</evidence>
<feature type="domain" description="Prepilin peptidase A24 N-terminal" evidence="9">
    <location>
        <begin position="12"/>
        <end position="92"/>
    </location>
</feature>
<dbReference type="InterPro" id="IPR000045">
    <property type="entry name" value="Prepilin_IV_endopep_pep"/>
</dbReference>
<evidence type="ECO:0000256" key="1">
    <source>
        <dbReference type="ARBA" id="ARBA00004651"/>
    </source>
</evidence>
<feature type="transmembrane region" description="Helical" evidence="7">
    <location>
        <begin position="118"/>
        <end position="136"/>
    </location>
</feature>
<dbReference type="PANTHER" id="PTHR30487">
    <property type="entry name" value="TYPE 4 PREPILIN-LIKE PROTEINS LEADER PEPTIDE-PROCESSING ENZYME"/>
    <property type="match status" value="1"/>
</dbReference>
<feature type="domain" description="Prepilin type IV endopeptidase peptidase" evidence="8">
    <location>
        <begin position="102"/>
        <end position="196"/>
    </location>
</feature>
<comment type="caution">
    <text evidence="10">The sequence shown here is derived from an EMBL/GenBank/DDBJ whole genome shotgun (WGS) entry which is preliminary data.</text>
</comment>
<organism evidence="10 11">
    <name type="scientific">Apilactobacillus timberlakei</name>
    <dbReference type="NCBI Taxonomy" id="2008380"/>
    <lineage>
        <taxon>Bacteria</taxon>
        <taxon>Bacillati</taxon>
        <taxon>Bacillota</taxon>
        <taxon>Bacilli</taxon>
        <taxon>Lactobacillales</taxon>
        <taxon>Lactobacillaceae</taxon>
        <taxon>Apilactobacillus</taxon>
    </lineage>
</organism>
<feature type="transmembrane region" description="Helical" evidence="7">
    <location>
        <begin position="205"/>
        <end position="222"/>
    </location>
</feature>
<sequence length="224" mass="26076">MLKYEFFIIIIVSGVIGSFIALVEYRISNNQSIVLPRSHCDNCGYILKWFDLIPIISYIFLLGKCRKCKFKINSSFFLIELLTIVSTTMIYIFTLNVTYIPFLFILIFLSVQDFKNKFVSLYSILLLLLSTLLISFNIKKVFIVMVIYLFIFCFNNKFNFIGMADIDVLSICSLIFNINQLIYITLLSSSTCLIYFFLIKRKTKTIPFIPFIFIGTLISICIKK</sequence>
<dbReference type="RefSeq" id="WP_105987228.1">
    <property type="nucleotide sequence ID" value="NZ_QUAN01000006.1"/>
</dbReference>
<name>A0ABY2YW32_9LACO</name>
<keyword evidence="3" id="KW-1003">Cell membrane</keyword>
<evidence type="ECO:0000256" key="7">
    <source>
        <dbReference type="SAM" id="Phobius"/>
    </source>
</evidence>
<evidence type="ECO:0000259" key="8">
    <source>
        <dbReference type="Pfam" id="PF01478"/>
    </source>
</evidence>
<evidence type="ECO:0000256" key="5">
    <source>
        <dbReference type="ARBA" id="ARBA00022989"/>
    </source>
</evidence>
<feature type="transmembrane region" description="Helical" evidence="7">
    <location>
        <begin position="45"/>
        <end position="63"/>
    </location>
</feature>
<comment type="similarity">
    <text evidence="2">Belongs to the peptidase A24 family.</text>
</comment>
<comment type="subcellular location">
    <subcellularLocation>
        <location evidence="1">Cell membrane</location>
        <topology evidence="1">Multi-pass membrane protein</topology>
    </subcellularLocation>
</comment>
<dbReference type="Proteomes" id="UP000767392">
    <property type="component" value="Unassembled WGS sequence"/>
</dbReference>
<gene>
    <name evidence="10" type="ORF">DY048_00415</name>
</gene>
<feature type="transmembrane region" description="Helical" evidence="7">
    <location>
        <begin position="142"/>
        <end position="160"/>
    </location>
</feature>
<evidence type="ECO:0000313" key="10">
    <source>
        <dbReference type="EMBL" id="TPR15966.1"/>
    </source>
</evidence>
<dbReference type="InterPro" id="IPR050882">
    <property type="entry name" value="Prepilin_peptidase/N-MTase"/>
</dbReference>
<feature type="transmembrane region" description="Helical" evidence="7">
    <location>
        <begin position="6"/>
        <end position="25"/>
    </location>
</feature>
<dbReference type="PANTHER" id="PTHR30487:SF0">
    <property type="entry name" value="PREPILIN LEADER PEPTIDASE_N-METHYLTRANSFERASE-RELATED"/>
    <property type="match status" value="1"/>
</dbReference>
<dbReference type="EMBL" id="QUAM01000001">
    <property type="protein sequence ID" value="TPR15966.1"/>
    <property type="molecule type" value="Genomic_DNA"/>
</dbReference>
<proteinExistence type="inferred from homology"/>
<keyword evidence="4 7" id="KW-0812">Transmembrane</keyword>
<feature type="transmembrane region" description="Helical" evidence="7">
    <location>
        <begin position="83"/>
        <end position="111"/>
    </location>
</feature>
<accession>A0ABY2YW32</accession>
<keyword evidence="11" id="KW-1185">Reference proteome</keyword>
<feature type="transmembrane region" description="Helical" evidence="7">
    <location>
        <begin position="181"/>
        <end position="199"/>
    </location>
</feature>
<evidence type="ECO:0000259" key="9">
    <source>
        <dbReference type="Pfam" id="PF06750"/>
    </source>
</evidence>
<dbReference type="Pfam" id="PF06750">
    <property type="entry name" value="A24_N_bact"/>
    <property type="match status" value="1"/>
</dbReference>
<protein>
    <submittedName>
        <fullName evidence="10">Prepilin peptidase</fullName>
    </submittedName>
</protein>
<evidence type="ECO:0000313" key="11">
    <source>
        <dbReference type="Proteomes" id="UP000767392"/>
    </source>
</evidence>
<evidence type="ECO:0000256" key="6">
    <source>
        <dbReference type="ARBA" id="ARBA00023136"/>
    </source>
</evidence>
<dbReference type="Pfam" id="PF01478">
    <property type="entry name" value="Peptidase_A24"/>
    <property type="match status" value="1"/>
</dbReference>
<evidence type="ECO:0000256" key="3">
    <source>
        <dbReference type="ARBA" id="ARBA00022475"/>
    </source>
</evidence>